<evidence type="ECO:0000313" key="5">
    <source>
        <dbReference type="Proteomes" id="UP001151760"/>
    </source>
</evidence>
<evidence type="ECO:0000313" key="4">
    <source>
        <dbReference type="EMBL" id="GJT28012.1"/>
    </source>
</evidence>
<evidence type="ECO:0000256" key="2">
    <source>
        <dbReference type="SAM" id="Phobius"/>
    </source>
</evidence>
<feature type="transmembrane region" description="Helical" evidence="2">
    <location>
        <begin position="736"/>
        <end position="756"/>
    </location>
</feature>
<feature type="transmembrane region" description="Helical" evidence="2">
    <location>
        <begin position="45"/>
        <end position="67"/>
    </location>
</feature>
<dbReference type="InterPro" id="IPR000477">
    <property type="entry name" value="RT_dom"/>
</dbReference>
<sequence length="1192" mass="134318">MSALPNLLFLRPIEITLGDLPDLRFRLCFDMAGHPSSRKTKNFQCLLTVPHFLILAIVLIFVDAFLFQLQFFLLGDFADDYRNVRMGTVFLIFDTLVAVNGLREYLSPVPSSRVLSGRWCLWISDDEWQKLMVIFVAHFPKNFVRHGFLKTLGTISSPCVPHGGRGIVCDLFVSAHGEFLRKRGCVGVPRMAPLVSTSFVLGLVACQVSYRVGPSSDLDTGSYTRAREVMIFCTIKSKPLALPWGRTPRLDSGVRVSIHCQKQGMNVEALQTKYPIIDWKIYTEGARKYWKIIRVGNHTKRLYDTCGVHHVSTKDEMGIYMLVEKEYPLSRGVLTQMLVAKLLVEQDNEMSRELLRKIFMQESLSELVSLNQSTFVPGRHISDNILLTQELMHNYYLDRGHARCAFKVDIKKAYDKVDWNFLNDILIGFGFHPRMIGWIMECVTSTSFSLSINGCLHGYFKGKRGLPQGDSMSPYLFTLIMEVFTLMLNRRVRQSASFTFHRYCSQLNIINICFADNLFLFAHGDVDSARVIMDALEEFKNVSGLTPNLPKSTAYFCNVLNYVKIGILNILPFEEGGLLIGRINLFLLRNRKPLSEDILGATTQRDTGSYYPKRYWELLPKEILGAITQRDTGSYYPKRDWDVLWENGVTKGNKEVTMQYLELKGGDRGACKLLGDVIEMLGCLLEGASCTQRKVSIVPFVFSIPFVLIVVVVIVGVVIIVAIIGVVVVVNGVSSILKLSFVIIGFLRRIMFYYLLHQPLGYGNGFLQSLSQVVKFVFHFLDFSSRAILIGQEPFQFGPGDPVGLFNPNRLGVCIPPGQGVIGSSGTGSLPSGRIDLTGDEDSTDEDRDTRMGDSTGGGLATKGDKEVTMQYLELKGGDKSACKLLGDVIEVLGCLLEVLEAADGFSWCSLNNVDGDFSVAKVWKHLKQFTCISNIPSDLNSIMDFITPLAKMRLFKKRTHDQLIEIIKNSVWLKLLTCSFKKTSNVLWLYVLEVPLKVVCPIQRDFFVALCTLKWFFPIGEIMRSKQPRAINDPRTIACFSSIRWYQSLVALDLGSTRRCKVEHDWVVDTAGFCLEKILATSGLKQYYVYAARVSSSYLILLLDVGIKAISNRSVTLKASQKAMGGRSNLNSAVNTARLLLVVNTARDYMVYAASSIRYQMTRTWFGSWIEQDASFKGKLTDCFRFWFIYS</sequence>
<feature type="compositionally biased region" description="Acidic residues" evidence="1">
    <location>
        <begin position="838"/>
        <end position="847"/>
    </location>
</feature>
<keyword evidence="2" id="KW-0812">Transmembrane</keyword>
<accession>A0ABQ5CNT7</accession>
<dbReference type="Proteomes" id="UP001151760">
    <property type="component" value="Unassembled WGS sequence"/>
</dbReference>
<keyword evidence="2" id="KW-0472">Membrane</keyword>
<dbReference type="InterPro" id="IPR043502">
    <property type="entry name" value="DNA/RNA_pol_sf"/>
</dbReference>
<keyword evidence="2" id="KW-1133">Transmembrane helix</keyword>
<dbReference type="EMBL" id="BQNB010014426">
    <property type="protein sequence ID" value="GJT28012.1"/>
    <property type="molecule type" value="Genomic_DNA"/>
</dbReference>
<dbReference type="Pfam" id="PF00078">
    <property type="entry name" value="RVT_1"/>
    <property type="match status" value="1"/>
</dbReference>
<keyword evidence="5" id="KW-1185">Reference proteome</keyword>
<evidence type="ECO:0000256" key="1">
    <source>
        <dbReference type="SAM" id="MobiDB-lite"/>
    </source>
</evidence>
<dbReference type="GO" id="GO:0003964">
    <property type="term" value="F:RNA-directed DNA polymerase activity"/>
    <property type="evidence" value="ECO:0007669"/>
    <property type="project" value="UniProtKB-KW"/>
</dbReference>
<dbReference type="PANTHER" id="PTHR33116:SF84">
    <property type="entry name" value="RNA-DIRECTED DNA POLYMERASE"/>
    <property type="match status" value="1"/>
</dbReference>
<gene>
    <name evidence="4" type="ORF">Tco_0908287</name>
</gene>
<organism evidence="4 5">
    <name type="scientific">Tanacetum coccineum</name>
    <dbReference type="NCBI Taxonomy" id="301880"/>
    <lineage>
        <taxon>Eukaryota</taxon>
        <taxon>Viridiplantae</taxon>
        <taxon>Streptophyta</taxon>
        <taxon>Embryophyta</taxon>
        <taxon>Tracheophyta</taxon>
        <taxon>Spermatophyta</taxon>
        <taxon>Magnoliopsida</taxon>
        <taxon>eudicotyledons</taxon>
        <taxon>Gunneridae</taxon>
        <taxon>Pentapetalae</taxon>
        <taxon>asterids</taxon>
        <taxon>campanulids</taxon>
        <taxon>Asterales</taxon>
        <taxon>Asteraceae</taxon>
        <taxon>Asteroideae</taxon>
        <taxon>Anthemideae</taxon>
        <taxon>Anthemidinae</taxon>
        <taxon>Tanacetum</taxon>
    </lineage>
</organism>
<dbReference type="PROSITE" id="PS50878">
    <property type="entry name" value="RT_POL"/>
    <property type="match status" value="1"/>
</dbReference>
<evidence type="ECO:0000259" key="3">
    <source>
        <dbReference type="PROSITE" id="PS50878"/>
    </source>
</evidence>
<keyword evidence="4" id="KW-0808">Transferase</keyword>
<reference evidence="4" key="1">
    <citation type="journal article" date="2022" name="Int. J. Mol. Sci.">
        <title>Draft Genome of Tanacetum Coccineum: Genomic Comparison of Closely Related Tanacetum-Family Plants.</title>
        <authorList>
            <person name="Yamashiro T."/>
            <person name="Shiraishi A."/>
            <person name="Nakayama K."/>
            <person name="Satake H."/>
        </authorList>
    </citation>
    <scope>NUCLEOTIDE SEQUENCE</scope>
</reference>
<reference evidence="4" key="2">
    <citation type="submission" date="2022-01" db="EMBL/GenBank/DDBJ databases">
        <authorList>
            <person name="Yamashiro T."/>
            <person name="Shiraishi A."/>
            <person name="Satake H."/>
            <person name="Nakayama K."/>
        </authorList>
    </citation>
    <scope>NUCLEOTIDE SEQUENCE</scope>
</reference>
<dbReference type="SUPFAM" id="SSF56672">
    <property type="entry name" value="DNA/RNA polymerases"/>
    <property type="match status" value="1"/>
</dbReference>
<feature type="transmembrane region" description="Helical" evidence="2">
    <location>
        <begin position="697"/>
        <end position="730"/>
    </location>
</feature>
<comment type="caution">
    <text evidence="4">The sequence shown here is derived from an EMBL/GenBank/DDBJ whole genome shotgun (WGS) entry which is preliminary data.</text>
</comment>
<proteinExistence type="predicted"/>
<feature type="domain" description="Reverse transcriptase" evidence="3">
    <location>
        <begin position="325"/>
        <end position="567"/>
    </location>
</feature>
<dbReference type="PANTHER" id="PTHR33116">
    <property type="entry name" value="REVERSE TRANSCRIPTASE ZINC-BINDING DOMAIN-CONTAINING PROTEIN-RELATED-RELATED"/>
    <property type="match status" value="1"/>
</dbReference>
<feature type="region of interest" description="Disordered" evidence="1">
    <location>
        <begin position="823"/>
        <end position="860"/>
    </location>
</feature>
<keyword evidence="4" id="KW-0695">RNA-directed DNA polymerase</keyword>
<name>A0ABQ5CNT7_9ASTR</name>
<protein>
    <submittedName>
        <fullName evidence="4">Reverse transcriptase domain, reverse transcriptase zinc-binding domain protein</fullName>
    </submittedName>
</protein>
<keyword evidence="4" id="KW-0548">Nucleotidyltransferase</keyword>